<dbReference type="FunFam" id="1.10.3720.10:FF:000088">
    <property type="entry name" value="Iron(III) ABC transporter, permease protein"/>
    <property type="match status" value="1"/>
</dbReference>
<dbReference type="STRING" id="56804.BAE46_09885"/>
<feature type="transmembrane region" description="Helical" evidence="7">
    <location>
        <begin position="51"/>
        <end position="73"/>
    </location>
</feature>
<feature type="transmembrane region" description="Helical" evidence="7">
    <location>
        <begin position="140"/>
        <end position="157"/>
    </location>
</feature>
<feature type="transmembrane region" description="Helical" evidence="7">
    <location>
        <begin position="402"/>
        <end position="421"/>
    </location>
</feature>
<keyword evidence="5 7" id="KW-1133">Transmembrane helix</keyword>
<dbReference type="SUPFAM" id="SSF161098">
    <property type="entry name" value="MetI-like"/>
    <property type="match status" value="2"/>
</dbReference>
<gene>
    <name evidence="9" type="ORF">GPUN_1560</name>
</gene>
<dbReference type="PROSITE" id="PS50928">
    <property type="entry name" value="ABC_TM1"/>
    <property type="match status" value="2"/>
</dbReference>
<evidence type="ECO:0000256" key="2">
    <source>
        <dbReference type="ARBA" id="ARBA00022448"/>
    </source>
</evidence>
<feature type="domain" description="ABC transmembrane type-1" evidence="8">
    <location>
        <begin position="50"/>
        <end position="253"/>
    </location>
</feature>
<comment type="similarity">
    <text evidence="7">Belongs to the binding-protein-dependent transport system permease family.</text>
</comment>
<dbReference type="CDD" id="cd06261">
    <property type="entry name" value="TM_PBP2"/>
    <property type="match status" value="2"/>
</dbReference>
<dbReference type="AlphaFoldDB" id="H5TBK3"/>
<feature type="transmembrane region" description="Helical" evidence="7">
    <location>
        <begin position="12"/>
        <end position="31"/>
    </location>
</feature>
<dbReference type="InterPro" id="IPR035906">
    <property type="entry name" value="MetI-like_sf"/>
</dbReference>
<evidence type="ECO:0000256" key="3">
    <source>
        <dbReference type="ARBA" id="ARBA00022475"/>
    </source>
</evidence>
<feature type="domain" description="ABC transmembrane type-1" evidence="8">
    <location>
        <begin position="326"/>
        <end position="534"/>
    </location>
</feature>
<evidence type="ECO:0000256" key="4">
    <source>
        <dbReference type="ARBA" id="ARBA00022692"/>
    </source>
</evidence>
<comment type="caution">
    <text evidence="9">The sequence shown here is derived from an EMBL/GenBank/DDBJ whole genome shotgun (WGS) entry which is preliminary data.</text>
</comment>
<keyword evidence="2 7" id="KW-0813">Transport</keyword>
<feature type="transmembrane region" description="Helical" evidence="7">
    <location>
        <begin position="210"/>
        <end position="229"/>
    </location>
</feature>
<proteinExistence type="inferred from homology"/>
<keyword evidence="10" id="KW-1185">Reference proteome</keyword>
<dbReference type="GO" id="GO:0055085">
    <property type="term" value="P:transmembrane transport"/>
    <property type="evidence" value="ECO:0007669"/>
    <property type="project" value="InterPro"/>
</dbReference>
<dbReference type="Proteomes" id="UP000053586">
    <property type="component" value="Unassembled WGS sequence"/>
</dbReference>
<evidence type="ECO:0000259" key="8">
    <source>
        <dbReference type="PROSITE" id="PS50928"/>
    </source>
</evidence>
<dbReference type="GO" id="GO:0005886">
    <property type="term" value="C:plasma membrane"/>
    <property type="evidence" value="ECO:0007669"/>
    <property type="project" value="UniProtKB-SubCell"/>
</dbReference>
<keyword evidence="6 7" id="KW-0472">Membrane</keyword>
<feature type="transmembrane region" description="Helical" evidence="7">
    <location>
        <begin position="329"/>
        <end position="347"/>
    </location>
</feature>
<dbReference type="PANTHER" id="PTHR30183:SF2">
    <property type="entry name" value="IRON UTILIZATION PROTEIN"/>
    <property type="match status" value="1"/>
</dbReference>
<feature type="transmembrane region" description="Helical" evidence="7">
    <location>
        <begin position="514"/>
        <end position="536"/>
    </location>
</feature>
<organism evidence="9 10">
    <name type="scientific">Glaciecola punicea ACAM 611</name>
    <dbReference type="NCBI Taxonomy" id="1121923"/>
    <lineage>
        <taxon>Bacteria</taxon>
        <taxon>Pseudomonadati</taxon>
        <taxon>Pseudomonadota</taxon>
        <taxon>Gammaproteobacteria</taxon>
        <taxon>Alteromonadales</taxon>
        <taxon>Alteromonadaceae</taxon>
        <taxon>Glaciecola</taxon>
    </lineage>
</organism>
<dbReference type="eggNOG" id="COG1178">
    <property type="taxonomic scope" value="Bacteria"/>
</dbReference>
<feature type="transmembrane region" description="Helical" evidence="7">
    <location>
        <begin position="285"/>
        <end position="309"/>
    </location>
</feature>
<dbReference type="RefSeq" id="WP_006005008.1">
    <property type="nucleotide sequence ID" value="NZ_BAET01000014.1"/>
</dbReference>
<feature type="transmembrane region" description="Helical" evidence="7">
    <location>
        <begin position="235"/>
        <end position="255"/>
    </location>
</feature>
<dbReference type="EMBL" id="BAET01000014">
    <property type="protein sequence ID" value="GAB55680.1"/>
    <property type="molecule type" value="Genomic_DNA"/>
</dbReference>
<evidence type="ECO:0000256" key="1">
    <source>
        <dbReference type="ARBA" id="ARBA00004651"/>
    </source>
</evidence>
<keyword evidence="3" id="KW-1003">Cell membrane</keyword>
<protein>
    <submittedName>
        <fullName evidence="9">Iron(III) transport system permease protein</fullName>
    </submittedName>
</protein>
<dbReference type="Pfam" id="PF00528">
    <property type="entry name" value="BPD_transp_1"/>
    <property type="match status" value="1"/>
</dbReference>
<reference evidence="9 10" key="1">
    <citation type="journal article" date="2012" name="J. Bacteriol.">
        <title>Genome sequence of proteorhodopsin-containing sea ice bacterium Glaciecola punicea ACAM 611T.</title>
        <authorList>
            <person name="Qin Q.-L."/>
            <person name="Xie B.-B."/>
            <person name="Shu Y.-L."/>
            <person name="Rong J.-C."/>
            <person name="Zhao D.-L."/>
            <person name="Zhang X.-Y."/>
            <person name="Chen X.-L."/>
            <person name="Zhou B.-C."/>
            <person name="Zhanga Y.-Z."/>
        </authorList>
    </citation>
    <scope>NUCLEOTIDE SEQUENCE [LARGE SCALE GENOMIC DNA]</scope>
    <source>
        <strain evidence="9 10">ACAM 611</strain>
    </source>
</reference>
<sequence>MYAKISLLKISTWTITGLFAVPLLVVFASMANFDTQVWSHLLSTVMGSYVFNSLVLAIGVGLGTAVIGTYLAWFMVNYVFYGKSLLNWLILLPLAMPAYIIAYTYTGMLDFSGPLQQFLRTLFEAPFNQQMLPDIRSLEGAVLVMILVLYPYVYLLARTAFSEQSAQFTLVSKLAGLSRFQHMKQVALPLARPSIITGAALAMMEAMADYGTVAYFGINTFTTGIYRTWFGMGNATAASQLATMLCLVVFVLLWIEKSSRKHHSRYQSRHAGSIKAKTTTPLKSAGLFVLCVIPAVFGFIIPFIQLMWWSAQYFDKGVFIDYLPLLGTSLKLAFISAALIVSLALVISYCKRRFASRKIALASQFVGLGYALPGVVIAVGVVQVSGAVDININRFTLAFFDWQPGLIMSGSIAILIFAYAVRYLSVAMHNTDTGLERIKPNVDEVSASLGVNTAQTLQRVHIPLLRASLVSAFILVFVDVLKELPATLILRPFNVNTLAVKTFELASDERLIDAALPAVSIVIAGLLPVIFLTMSLEKRRK</sequence>
<keyword evidence="4 7" id="KW-0812">Transmembrane</keyword>
<comment type="subcellular location">
    <subcellularLocation>
        <location evidence="1 7">Cell membrane</location>
        <topology evidence="1 7">Multi-pass membrane protein</topology>
    </subcellularLocation>
</comment>
<dbReference type="OrthoDB" id="9790211at2"/>
<accession>H5TBK3</accession>
<evidence type="ECO:0000313" key="9">
    <source>
        <dbReference type="EMBL" id="GAB55680.1"/>
    </source>
</evidence>
<feature type="transmembrane region" description="Helical" evidence="7">
    <location>
        <begin position="359"/>
        <end position="382"/>
    </location>
</feature>
<evidence type="ECO:0000256" key="6">
    <source>
        <dbReference type="ARBA" id="ARBA00023136"/>
    </source>
</evidence>
<feature type="transmembrane region" description="Helical" evidence="7">
    <location>
        <begin position="464"/>
        <end position="481"/>
    </location>
</feature>
<dbReference type="Gene3D" id="1.10.3720.10">
    <property type="entry name" value="MetI-like"/>
    <property type="match status" value="2"/>
</dbReference>
<evidence type="ECO:0000256" key="5">
    <source>
        <dbReference type="ARBA" id="ARBA00022989"/>
    </source>
</evidence>
<dbReference type="PANTHER" id="PTHR30183">
    <property type="entry name" value="MOLYBDENUM TRANSPORT SYSTEM PERMEASE PROTEIN MODB"/>
    <property type="match status" value="1"/>
</dbReference>
<feature type="transmembrane region" description="Helical" evidence="7">
    <location>
        <begin position="85"/>
        <end position="105"/>
    </location>
</feature>
<reference evidence="9 10" key="2">
    <citation type="journal article" date="2017" name="Antonie Van Leeuwenhoek">
        <title>Rhizobium rhizosphaerae sp. nov., a novel species isolated from rice rhizosphere.</title>
        <authorList>
            <person name="Zhao J.J."/>
            <person name="Zhang J."/>
            <person name="Zhang R.J."/>
            <person name="Zhang C.W."/>
            <person name="Yin H.Q."/>
            <person name="Zhang X.X."/>
        </authorList>
    </citation>
    <scope>NUCLEOTIDE SEQUENCE [LARGE SCALE GENOMIC DNA]</scope>
    <source>
        <strain evidence="9 10">ACAM 611</strain>
    </source>
</reference>
<name>H5TBK3_9ALTE</name>
<evidence type="ECO:0000256" key="7">
    <source>
        <dbReference type="RuleBase" id="RU363032"/>
    </source>
</evidence>
<evidence type="ECO:0000313" key="10">
    <source>
        <dbReference type="Proteomes" id="UP000053586"/>
    </source>
</evidence>
<dbReference type="InterPro" id="IPR000515">
    <property type="entry name" value="MetI-like"/>
</dbReference>